<dbReference type="Pfam" id="PF05217">
    <property type="entry name" value="SAXO1-2"/>
    <property type="match status" value="1"/>
</dbReference>
<dbReference type="EMBL" id="UXSR01005197">
    <property type="protein sequence ID" value="VDD79498.1"/>
    <property type="molecule type" value="Genomic_DNA"/>
</dbReference>
<evidence type="ECO:0000313" key="4">
    <source>
        <dbReference type="Proteomes" id="UP000267029"/>
    </source>
</evidence>
<dbReference type="GO" id="GO:0036126">
    <property type="term" value="C:sperm flagellum"/>
    <property type="evidence" value="ECO:0007669"/>
    <property type="project" value="TreeGrafter"/>
</dbReference>
<evidence type="ECO:0000313" key="3">
    <source>
        <dbReference type="EMBL" id="VDD79498.1"/>
    </source>
</evidence>
<dbReference type="OrthoDB" id="365640at2759"/>
<protein>
    <recommendedName>
        <fullName evidence="5">Stabilizer of axonemal microtubules 1</fullName>
    </recommendedName>
</protein>
<feature type="region of interest" description="Disordered" evidence="2">
    <location>
        <begin position="109"/>
        <end position="135"/>
    </location>
</feature>
<name>A0A0R3UEP6_MESCO</name>
<feature type="compositionally biased region" description="Polar residues" evidence="2">
    <location>
        <begin position="224"/>
        <end position="235"/>
    </location>
</feature>
<evidence type="ECO:0008006" key="5">
    <source>
        <dbReference type="Google" id="ProtNLM"/>
    </source>
</evidence>
<dbReference type="GO" id="GO:0036064">
    <property type="term" value="C:ciliary basal body"/>
    <property type="evidence" value="ECO:0007669"/>
    <property type="project" value="TreeGrafter"/>
</dbReference>
<keyword evidence="4" id="KW-1185">Reference proteome</keyword>
<comment type="similarity">
    <text evidence="1">Belongs to the FAM154 family.</text>
</comment>
<gene>
    <name evidence="3" type="ORF">MCOS_LOCUS5501</name>
</gene>
<accession>A0A0R3UEP6</accession>
<evidence type="ECO:0000256" key="2">
    <source>
        <dbReference type="SAM" id="MobiDB-lite"/>
    </source>
</evidence>
<sequence>MSEYKANYNPYCFDPAKPFLPEAGIVASNEPISDQTTHRVDYVPKTICPPYRHEKGAYKPPTVPIESTTNYRNEYTPKKCPPPGPCIPSPKYDCPVKFDGNPTYRSDYRPWNLPPVERHQRRPYKPPDTPFEGLPTYQADYVPKCDARRSIMRPDANLTVSKNPLEGLTNYKVDYVPHPLQPCCPKEKPPPAKARVPFSGLSTFQSDYTPKQFCSLQPFKPTSSNFDSNEPMSQDTTHRVDYPQHPACIPYRHVRDPYKKPDGVMEKGTSYRYDYPVPPLCKQEPLPIPEAPKCPAAFDGTTNYMSDYKPWNVHNTPIKAVRPYIPPDVPMETLSTHKAEYVPKTGCKVDSLKPSSGPLYCGPFDGQTNYAIDYTPKSLGCHCPAAYLTKTKISPDGYSFEVKNAHEFNLANPITLKIQ</sequence>
<dbReference type="STRING" id="53468.A0A0R3UEP6"/>
<dbReference type="AlphaFoldDB" id="A0A0R3UEP6"/>
<organism evidence="3 4">
    <name type="scientific">Mesocestoides corti</name>
    <name type="common">Flatworm</name>
    <dbReference type="NCBI Taxonomy" id="53468"/>
    <lineage>
        <taxon>Eukaryota</taxon>
        <taxon>Metazoa</taxon>
        <taxon>Spiralia</taxon>
        <taxon>Lophotrochozoa</taxon>
        <taxon>Platyhelminthes</taxon>
        <taxon>Cestoda</taxon>
        <taxon>Eucestoda</taxon>
        <taxon>Cyclophyllidea</taxon>
        <taxon>Mesocestoididae</taxon>
        <taxon>Mesocestoides</taxon>
    </lineage>
</organism>
<dbReference type="GO" id="GO:0008017">
    <property type="term" value="F:microtubule binding"/>
    <property type="evidence" value="ECO:0007669"/>
    <property type="project" value="InterPro"/>
</dbReference>
<feature type="region of interest" description="Disordered" evidence="2">
    <location>
        <begin position="224"/>
        <end position="244"/>
    </location>
</feature>
<dbReference type="Proteomes" id="UP000267029">
    <property type="component" value="Unassembled WGS sequence"/>
</dbReference>
<reference evidence="3 4" key="1">
    <citation type="submission" date="2018-10" db="EMBL/GenBank/DDBJ databases">
        <authorList>
            <consortium name="Pathogen Informatics"/>
        </authorList>
    </citation>
    <scope>NUCLEOTIDE SEQUENCE [LARGE SCALE GENOMIC DNA]</scope>
</reference>
<dbReference type="InterPro" id="IPR033336">
    <property type="entry name" value="SAXO1/2"/>
</dbReference>
<dbReference type="GO" id="GO:0005879">
    <property type="term" value="C:axonemal microtubule"/>
    <property type="evidence" value="ECO:0007669"/>
    <property type="project" value="TreeGrafter"/>
</dbReference>
<proteinExistence type="inferred from homology"/>
<evidence type="ECO:0000256" key="1">
    <source>
        <dbReference type="ARBA" id="ARBA00008738"/>
    </source>
</evidence>
<dbReference type="GO" id="GO:0005814">
    <property type="term" value="C:centriole"/>
    <property type="evidence" value="ECO:0007669"/>
    <property type="project" value="TreeGrafter"/>
</dbReference>
<dbReference type="PANTHER" id="PTHR31516:SF17">
    <property type="entry name" value="STABILIZER OF AXONEMAL MICROTUBULES 2"/>
    <property type="match status" value="1"/>
</dbReference>
<dbReference type="PANTHER" id="PTHR31516">
    <property type="entry name" value="STABILIZER OF AXONEMAL MICROTUBULES 2"/>
    <property type="match status" value="1"/>
</dbReference>